<dbReference type="AlphaFoldDB" id="A0A8J8T898"/>
<dbReference type="EMBL" id="RRYP01002133">
    <property type="protein sequence ID" value="TNV85116.1"/>
    <property type="molecule type" value="Genomic_DNA"/>
</dbReference>
<feature type="compositionally biased region" description="Basic and acidic residues" evidence="1">
    <location>
        <begin position="390"/>
        <end position="407"/>
    </location>
</feature>
<comment type="caution">
    <text evidence="2">The sequence shown here is derived from an EMBL/GenBank/DDBJ whole genome shotgun (WGS) entry which is preliminary data.</text>
</comment>
<feature type="region of interest" description="Disordered" evidence="1">
    <location>
        <begin position="23"/>
        <end position="59"/>
    </location>
</feature>
<evidence type="ECO:0000313" key="3">
    <source>
        <dbReference type="Proteomes" id="UP000785679"/>
    </source>
</evidence>
<evidence type="ECO:0000313" key="2">
    <source>
        <dbReference type="EMBL" id="TNV85116.1"/>
    </source>
</evidence>
<sequence length="432" mass="50165">MVLLQLYLSENYKKHNHILQNMSDNRDEMPGAGRERIQNQYQASAPQKSGPLNFGVGRSTNIEKRDLPLKISEESQEYYSDGLGHSSGENSKPFERPSDDEDLDKIIMNAKNLNAALPPDFQRNFLNLGVSQGIENFNPRQATSILYESQYFEGSVTDAEDESVLSQLEERQPTQRECAQSMGVREACLAQKENQRQVRCDQVAYGINQQSHKQTTRGMQYQKQIDCARNEQIQEKLSSSEEEVSPIKVDSSMENYSKDPYYLRDTIQGNYFYAESKENLASSFNKEHIVPFQKRSYMKQSNYINRSREQYKREDALEEDDPDFFKYKDLQQRMAQPQHQQQVPHAFMAMAGESTGKKTSKFKKIELTSTPKKHRPRVYSDSDGNLQEGSRFREHFKVHPFEEDKNITQRPQFTSQRSFNLGADHQLLSRRK</sequence>
<feature type="region of interest" description="Disordered" evidence="1">
    <location>
        <begin position="79"/>
        <end position="100"/>
    </location>
</feature>
<feature type="compositionally biased region" description="Polar residues" evidence="1">
    <location>
        <begin position="38"/>
        <end position="47"/>
    </location>
</feature>
<proteinExistence type="predicted"/>
<feature type="compositionally biased region" description="Basic and acidic residues" evidence="1">
    <location>
        <begin position="24"/>
        <end position="37"/>
    </location>
</feature>
<feature type="region of interest" description="Disordered" evidence="1">
    <location>
        <begin position="368"/>
        <end position="432"/>
    </location>
</feature>
<evidence type="ECO:0000256" key="1">
    <source>
        <dbReference type="SAM" id="MobiDB-lite"/>
    </source>
</evidence>
<keyword evidence="3" id="KW-1185">Reference proteome</keyword>
<name>A0A8J8T898_HALGN</name>
<organism evidence="2 3">
    <name type="scientific">Halteria grandinella</name>
    <dbReference type="NCBI Taxonomy" id="5974"/>
    <lineage>
        <taxon>Eukaryota</taxon>
        <taxon>Sar</taxon>
        <taxon>Alveolata</taxon>
        <taxon>Ciliophora</taxon>
        <taxon>Intramacronucleata</taxon>
        <taxon>Spirotrichea</taxon>
        <taxon>Stichotrichia</taxon>
        <taxon>Sporadotrichida</taxon>
        <taxon>Halteriidae</taxon>
        <taxon>Halteria</taxon>
    </lineage>
</organism>
<accession>A0A8J8T898</accession>
<dbReference type="Proteomes" id="UP000785679">
    <property type="component" value="Unassembled WGS sequence"/>
</dbReference>
<reference evidence="2" key="1">
    <citation type="submission" date="2019-06" db="EMBL/GenBank/DDBJ databases">
        <authorList>
            <person name="Zheng W."/>
        </authorList>
    </citation>
    <scope>NUCLEOTIDE SEQUENCE</scope>
    <source>
        <strain evidence="2">QDHG01</strain>
    </source>
</reference>
<gene>
    <name evidence="2" type="ORF">FGO68_gene4298</name>
</gene>
<feature type="compositionally biased region" description="Polar residues" evidence="1">
    <location>
        <begin position="408"/>
        <end position="419"/>
    </location>
</feature>
<protein>
    <submittedName>
        <fullName evidence="2">Uncharacterized protein</fullName>
    </submittedName>
</protein>